<evidence type="ECO:0000259" key="1">
    <source>
        <dbReference type="PROSITE" id="PS51186"/>
    </source>
</evidence>
<reference evidence="2" key="1">
    <citation type="journal article" date="2020" name="Stud. Mycol.">
        <title>101 Dothideomycetes genomes: a test case for predicting lifestyles and emergence of pathogens.</title>
        <authorList>
            <person name="Haridas S."/>
            <person name="Albert R."/>
            <person name="Binder M."/>
            <person name="Bloem J."/>
            <person name="Labutti K."/>
            <person name="Salamov A."/>
            <person name="Andreopoulos B."/>
            <person name="Baker S."/>
            <person name="Barry K."/>
            <person name="Bills G."/>
            <person name="Bluhm B."/>
            <person name="Cannon C."/>
            <person name="Castanera R."/>
            <person name="Culley D."/>
            <person name="Daum C."/>
            <person name="Ezra D."/>
            <person name="Gonzalez J."/>
            <person name="Henrissat B."/>
            <person name="Kuo A."/>
            <person name="Liang C."/>
            <person name="Lipzen A."/>
            <person name="Lutzoni F."/>
            <person name="Magnuson J."/>
            <person name="Mondo S."/>
            <person name="Nolan M."/>
            <person name="Ohm R."/>
            <person name="Pangilinan J."/>
            <person name="Park H.-J."/>
            <person name="Ramirez L."/>
            <person name="Alfaro M."/>
            <person name="Sun H."/>
            <person name="Tritt A."/>
            <person name="Yoshinaga Y."/>
            <person name="Zwiers L.-H."/>
            <person name="Turgeon B."/>
            <person name="Goodwin S."/>
            <person name="Spatafora J."/>
            <person name="Crous P."/>
            <person name="Grigoriev I."/>
        </authorList>
    </citation>
    <scope>NUCLEOTIDE SEQUENCE</scope>
    <source>
        <strain evidence="2">CBS 130266</strain>
    </source>
</reference>
<dbReference type="InterPro" id="IPR016181">
    <property type="entry name" value="Acyl_CoA_acyltransferase"/>
</dbReference>
<organism evidence="2 3">
    <name type="scientific">Tothia fuscella</name>
    <dbReference type="NCBI Taxonomy" id="1048955"/>
    <lineage>
        <taxon>Eukaryota</taxon>
        <taxon>Fungi</taxon>
        <taxon>Dikarya</taxon>
        <taxon>Ascomycota</taxon>
        <taxon>Pezizomycotina</taxon>
        <taxon>Dothideomycetes</taxon>
        <taxon>Pleosporomycetidae</taxon>
        <taxon>Venturiales</taxon>
        <taxon>Cylindrosympodiaceae</taxon>
        <taxon>Tothia</taxon>
    </lineage>
</organism>
<dbReference type="Gene3D" id="3.40.630.90">
    <property type="match status" value="1"/>
</dbReference>
<dbReference type="InterPro" id="IPR041496">
    <property type="entry name" value="YitH/HolE_GNAT"/>
</dbReference>
<dbReference type="GO" id="GO:0016747">
    <property type="term" value="F:acyltransferase activity, transferring groups other than amino-acyl groups"/>
    <property type="evidence" value="ECO:0007669"/>
    <property type="project" value="InterPro"/>
</dbReference>
<dbReference type="Pfam" id="PF18014">
    <property type="entry name" value="Acetyltransf_18"/>
    <property type="match status" value="1"/>
</dbReference>
<dbReference type="InterPro" id="IPR052729">
    <property type="entry name" value="Acyl/Acetyltrans_Enzymes"/>
</dbReference>
<dbReference type="InterPro" id="IPR000182">
    <property type="entry name" value="GNAT_dom"/>
</dbReference>
<dbReference type="Pfam" id="PF00583">
    <property type="entry name" value="Acetyltransf_1"/>
    <property type="match status" value="1"/>
</dbReference>
<dbReference type="EMBL" id="MU007016">
    <property type="protein sequence ID" value="KAF2434622.1"/>
    <property type="molecule type" value="Genomic_DNA"/>
</dbReference>
<dbReference type="PANTHER" id="PTHR47237:SF1">
    <property type="entry name" value="SLL0310 PROTEIN"/>
    <property type="match status" value="1"/>
</dbReference>
<dbReference type="Gene3D" id="3.40.630.30">
    <property type="match status" value="1"/>
</dbReference>
<sequence length="322" mass="35819">MSSEAPECIIRPASSLQEAHDVSWPLMQSLGWNRASDDCKTHYISATAETGPSGWLVVASKTNPEKAEGCVVLLVYPNSTGWLGLFMLNQSVRGLGWGGKLFQAGLDVFKSNGTDMVGLDAVEEQVSTYARRGFVEKAKIKIMVRKSLKENNLPGEMEHVHEMLERCTDLSQLPPKILVQSDLEHSGMERRALWTKEALFDRDDTIGLGLVKEGEQEELEGWIIIRSCEQGRRFGPLYADSAEIASFLLRIAMRRLGDEDGTLAAEVWPNNPKAVQVFEDAGWEWAGLDYHRMWLDGKFPEAQKPGGKADKEVYAVFDAAEG</sequence>
<dbReference type="OrthoDB" id="5771378at2759"/>
<dbReference type="PANTHER" id="PTHR47237">
    <property type="entry name" value="SLL0310 PROTEIN"/>
    <property type="match status" value="1"/>
</dbReference>
<proteinExistence type="predicted"/>
<dbReference type="PROSITE" id="PS51186">
    <property type="entry name" value="GNAT"/>
    <property type="match status" value="1"/>
</dbReference>
<evidence type="ECO:0000313" key="2">
    <source>
        <dbReference type="EMBL" id="KAF2434622.1"/>
    </source>
</evidence>
<comment type="caution">
    <text evidence="2">The sequence shown here is derived from an EMBL/GenBank/DDBJ whole genome shotgun (WGS) entry which is preliminary data.</text>
</comment>
<feature type="domain" description="N-acetyltransferase" evidence="1">
    <location>
        <begin position="8"/>
        <end position="154"/>
    </location>
</feature>
<dbReference type="AlphaFoldDB" id="A0A9P4NZQ3"/>
<evidence type="ECO:0000313" key="3">
    <source>
        <dbReference type="Proteomes" id="UP000800235"/>
    </source>
</evidence>
<gene>
    <name evidence="2" type="ORF">EJ08DRAFT_606066</name>
</gene>
<accession>A0A9P4NZQ3</accession>
<name>A0A9P4NZQ3_9PEZI</name>
<protein>
    <recommendedName>
        <fullName evidence="1">N-acetyltransferase domain-containing protein</fullName>
    </recommendedName>
</protein>
<dbReference type="SUPFAM" id="SSF55729">
    <property type="entry name" value="Acyl-CoA N-acyltransferases (Nat)"/>
    <property type="match status" value="1"/>
</dbReference>
<keyword evidence="3" id="KW-1185">Reference proteome</keyword>
<dbReference type="Proteomes" id="UP000800235">
    <property type="component" value="Unassembled WGS sequence"/>
</dbReference>